<dbReference type="PANTHER" id="PTHR43085:SF6">
    <property type="entry name" value="FRUCTOKINASE-5-RELATED"/>
    <property type="match status" value="1"/>
</dbReference>
<evidence type="ECO:0000313" key="6">
    <source>
        <dbReference type="Proteomes" id="UP000824469"/>
    </source>
</evidence>
<comment type="caution">
    <text evidence="5">The sequence shown here is derived from an EMBL/GenBank/DDBJ whole genome shotgun (WGS) entry which is preliminary data.</text>
</comment>
<feature type="domain" description="Carbohydrate kinase PfkB" evidence="4">
    <location>
        <begin position="91"/>
        <end position="216"/>
    </location>
</feature>
<evidence type="ECO:0000259" key="4">
    <source>
        <dbReference type="Pfam" id="PF00294"/>
    </source>
</evidence>
<gene>
    <name evidence="5" type="ORF">KI387_004789</name>
</gene>
<evidence type="ECO:0000313" key="5">
    <source>
        <dbReference type="EMBL" id="KAH9324611.1"/>
    </source>
</evidence>
<protein>
    <recommendedName>
        <fullName evidence="4">Carbohydrate kinase PfkB domain-containing protein</fullName>
    </recommendedName>
</protein>
<sequence length="230" mass="25842">VVVGLKVNILSFPTEGWKEENHQMEEDFLNQDVIWKEGRTLFVQVHIHLHITSQSLLIMNMTLILLTMVDNFWEEQMVVGLKASILNFSLEAWEDVQHHMVSDEEVEFLTNGEDYEKDEVIDTLMRPGLKLLLVTEGEKGCRYYTKDFLGKINGIAVDTVDTTGAGDAYVGAFLIELVKDMSLLEDEKRLREVLLFANGAGAIATTEKGAIPALPDRAAVMTLIRKSQAS</sequence>
<keyword evidence="3" id="KW-0418">Kinase</keyword>
<comment type="similarity">
    <text evidence="1">Belongs to the carbohydrate kinase PfkB family.</text>
</comment>
<dbReference type="InterPro" id="IPR002173">
    <property type="entry name" value="Carboh/pur_kinase_PfkB_CS"/>
</dbReference>
<organism evidence="5 6">
    <name type="scientific">Taxus chinensis</name>
    <name type="common">Chinese yew</name>
    <name type="synonym">Taxus wallichiana var. chinensis</name>
    <dbReference type="NCBI Taxonomy" id="29808"/>
    <lineage>
        <taxon>Eukaryota</taxon>
        <taxon>Viridiplantae</taxon>
        <taxon>Streptophyta</taxon>
        <taxon>Embryophyta</taxon>
        <taxon>Tracheophyta</taxon>
        <taxon>Spermatophyta</taxon>
        <taxon>Pinopsida</taxon>
        <taxon>Pinidae</taxon>
        <taxon>Conifers II</taxon>
        <taxon>Cupressales</taxon>
        <taxon>Taxaceae</taxon>
        <taxon>Taxus</taxon>
    </lineage>
</organism>
<feature type="non-terminal residue" evidence="5">
    <location>
        <position position="1"/>
    </location>
</feature>
<dbReference type="InterPro" id="IPR050306">
    <property type="entry name" value="PfkB_Carbo_kinase"/>
</dbReference>
<dbReference type="Gene3D" id="3.40.1190.20">
    <property type="match status" value="1"/>
</dbReference>
<dbReference type="InterPro" id="IPR011611">
    <property type="entry name" value="PfkB_dom"/>
</dbReference>
<evidence type="ECO:0000256" key="2">
    <source>
        <dbReference type="ARBA" id="ARBA00022679"/>
    </source>
</evidence>
<dbReference type="GO" id="GO:0005829">
    <property type="term" value="C:cytosol"/>
    <property type="evidence" value="ECO:0007669"/>
    <property type="project" value="TreeGrafter"/>
</dbReference>
<accession>A0AA38GL40</accession>
<dbReference type="InterPro" id="IPR029056">
    <property type="entry name" value="Ribokinase-like"/>
</dbReference>
<dbReference type="SUPFAM" id="SSF53613">
    <property type="entry name" value="Ribokinase-like"/>
    <property type="match status" value="1"/>
</dbReference>
<proteinExistence type="inferred from homology"/>
<evidence type="ECO:0000256" key="1">
    <source>
        <dbReference type="ARBA" id="ARBA00010688"/>
    </source>
</evidence>
<dbReference type="PANTHER" id="PTHR43085">
    <property type="entry name" value="HEXOKINASE FAMILY MEMBER"/>
    <property type="match status" value="1"/>
</dbReference>
<dbReference type="Pfam" id="PF00294">
    <property type="entry name" value="PfkB"/>
    <property type="match status" value="1"/>
</dbReference>
<dbReference type="EMBL" id="JAHRHJ020000002">
    <property type="protein sequence ID" value="KAH9324611.1"/>
    <property type="molecule type" value="Genomic_DNA"/>
</dbReference>
<name>A0AA38GL40_TAXCH</name>
<keyword evidence="6" id="KW-1185">Reference proteome</keyword>
<dbReference type="GO" id="GO:0008865">
    <property type="term" value="F:fructokinase activity"/>
    <property type="evidence" value="ECO:0007669"/>
    <property type="project" value="TreeGrafter"/>
</dbReference>
<evidence type="ECO:0000256" key="3">
    <source>
        <dbReference type="ARBA" id="ARBA00022777"/>
    </source>
</evidence>
<dbReference type="GO" id="GO:0006000">
    <property type="term" value="P:fructose metabolic process"/>
    <property type="evidence" value="ECO:0007669"/>
    <property type="project" value="TreeGrafter"/>
</dbReference>
<dbReference type="Proteomes" id="UP000824469">
    <property type="component" value="Unassembled WGS sequence"/>
</dbReference>
<dbReference type="PROSITE" id="PS00584">
    <property type="entry name" value="PFKB_KINASES_2"/>
    <property type="match status" value="1"/>
</dbReference>
<keyword evidence="2" id="KW-0808">Transferase</keyword>
<dbReference type="AlphaFoldDB" id="A0AA38GL40"/>
<reference evidence="5 6" key="1">
    <citation type="journal article" date="2021" name="Nat. Plants">
        <title>The Taxus genome provides insights into paclitaxel biosynthesis.</title>
        <authorList>
            <person name="Xiong X."/>
            <person name="Gou J."/>
            <person name="Liao Q."/>
            <person name="Li Y."/>
            <person name="Zhou Q."/>
            <person name="Bi G."/>
            <person name="Li C."/>
            <person name="Du R."/>
            <person name="Wang X."/>
            <person name="Sun T."/>
            <person name="Guo L."/>
            <person name="Liang H."/>
            <person name="Lu P."/>
            <person name="Wu Y."/>
            <person name="Zhang Z."/>
            <person name="Ro D.K."/>
            <person name="Shang Y."/>
            <person name="Huang S."/>
            <person name="Yan J."/>
        </authorList>
    </citation>
    <scope>NUCLEOTIDE SEQUENCE [LARGE SCALE GENOMIC DNA]</scope>
    <source>
        <strain evidence="5">Ta-2019</strain>
    </source>
</reference>